<evidence type="ECO:0000313" key="3">
    <source>
        <dbReference type="Proteomes" id="UP000275069"/>
    </source>
</evidence>
<evidence type="ECO:0000259" key="1">
    <source>
        <dbReference type="SMART" id="SM00849"/>
    </source>
</evidence>
<dbReference type="PANTHER" id="PTHR42951:SF4">
    <property type="entry name" value="ACYL-COENZYME A THIOESTERASE MBLAC2"/>
    <property type="match status" value="1"/>
</dbReference>
<dbReference type="Pfam" id="PF00753">
    <property type="entry name" value="Lactamase_B"/>
    <property type="match status" value="1"/>
</dbReference>
<dbReference type="GO" id="GO:0016787">
    <property type="term" value="F:hydrolase activity"/>
    <property type="evidence" value="ECO:0007669"/>
    <property type="project" value="UniProtKB-KW"/>
</dbReference>
<dbReference type="Gene3D" id="3.60.15.10">
    <property type="entry name" value="Ribonuclease Z/Hydroxyacylglutathione hydrolase-like"/>
    <property type="match status" value="1"/>
</dbReference>
<sequence length="313" mass="33923">MEQIDDGVWSLEQPFSGTMPFTVAYLLVGRDGGITVIDPGERSDGNLTRLEKACERLGYALRDIRLVIGTHLHRDHVALVDDLRAAAGCEFAFGAVEWGAMQSLVSGEAETTWLRRYEDWGIPARARAELIELPAPAVPFSREPDRLLADGETIALTGRRLRVITTPGHTPGHLCMWDPDSRLVFTGDHILPFTYSGLGLGGVYSPGAVSDYLSSLDAVAQLPARCGLPGHEAPFPNVAARAGDLARHQLQRGGEVTAALDAGLESVWAIAATLTWSAGWENLHGFHLRSALAQTAMHLESLRRNDCVDAEAR</sequence>
<protein>
    <submittedName>
        <fullName evidence="2">MBL fold metallo-hydrolase</fullName>
    </submittedName>
</protein>
<dbReference type="SUPFAM" id="SSF56281">
    <property type="entry name" value="Metallo-hydrolase/oxidoreductase"/>
    <property type="match status" value="1"/>
</dbReference>
<keyword evidence="3" id="KW-1185">Reference proteome</keyword>
<dbReference type="AlphaFoldDB" id="A0A387BQ58"/>
<dbReference type="OrthoDB" id="2971563at2"/>
<evidence type="ECO:0000313" key="2">
    <source>
        <dbReference type="EMBL" id="AYG03157.1"/>
    </source>
</evidence>
<dbReference type="KEGG" id="gry:D7I44_06185"/>
<dbReference type="EMBL" id="CP032624">
    <property type="protein sequence ID" value="AYG03157.1"/>
    <property type="molecule type" value="Genomic_DNA"/>
</dbReference>
<organism evidence="2 3">
    <name type="scientific">Gryllotalpicola protaetiae</name>
    <dbReference type="NCBI Taxonomy" id="2419771"/>
    <lineage>
        <taxon>Bacteria</taxon>
        <taxon>Bacillati</taxon>
        <taxon>Actinomycetota</taxon>
        <taxon>Actinomycetes</taxon>
        <taxon>Micrococcales</taxon>
        <taxon>Microbacteriaceae</taxon>
        <taxon>Gryllotalpicola</taxon>
    </lineage>
</organism>
<dbReference type="InterPro" id="IPR036866">
    <property type="entry name" value="RibonucZ/Hydroxyglut_hydro"/>
</dbReference>
<dbReference type="PANTHER" id="PTHR42951">
    <property type="entry name" value="METALLO-BETA-LACTAMASE DOMAIN-CONTAINING"/>
    <property type="match status" value="1"/>
</dbReference>
<dbReference type="RefSeq" id="WP_120788689.1">
    <property type="nucleotide sequence ID" value="NZ_CP032624.1"/>
</dbReference>
<dbReference type="InterPro" id="IPR001279">
    <property type="entry name" value="Metallo-B-lactamas"/>
</dbReference>
<accession>A0A387BQ58</accession>
<name>A0A387BQ58_9MICO</name>
<keyword evidence="2" id="KW-0378">Hydrolase</keyword>
<proteinExistence type="predicted"/>
<feature type="domain" description="Metallo-beta-lactamase" evidence="1">
    <location>
        <begin position="21"/>
        <end position="231"/>
    </location>
</feature>
<dbReference type="InterPro" id="IPR050855">
    <property type="entry name" value="NDM-1-like"/>
</dbReference>
<dbReference type="SMART" id="SM00849">
    <property type="entry name" value="Lactamase_B"/>
    <property type="match status" value="1"/>
</dbReference>
<reference evidence="2 3" key="1">
    <citation type="submission" date="2018-09" db="EMBL/GenBank/DDBJ databases">
        <title>Genome sequencing of strain 2DFW10M-5.</title>
        <authorList>
            <person name="Heo J."/>
            <person name="Kim S.-J."/>
            <person name="Kwon S.-W."/>
        </authorList>
    </citation>
    <scope>NUCLEOTIDE SEQUENCE [LARGE SCALE GENOMIC DNA]</scope>
    <source>
        <strain evidence="2 3">2DFW10M-5</strain>
    </source>
</reference>
<dbReference type="Proteomes" id="UP000275069">
    <property type="component" value="Chromosome"/>
</dbReference>
<gene>
    <name evidence="2" type="ORF">D7I44_06185</name>
</gene>